<evidence type="ECO:0000256" key="4">
    <source>
        <dbReference type="ARBA" id="ARBA00022475"/>
    </source>
</evidence>
<dbReference type="InterPro" id="IPR005467">
    <property type="entry name" value="His_kinase_dom"/>
</dbReference>
<keyword evidence="13 14" id="KW-0472">Membrane</keyword>
<evidence type="ECO:0000256" key="11">
    <source>
        <dbReference type="ARBA" id="ARBA00022989"/>
    </source>
</evidence>
<dbReference type="EMBL" id="CP053840">
    <property type="protein sequence ID" value="QKF67639.1"/>
    <property type="molecule type" value="Genomic_DNA"/>
</dbReference>
<dbReference type="Pfam" id="PF02518">
    <property type="entry name" value="HATPase_c"/>
    <property type="match status" value="1"/>
</dbReference>
<dbReference type="InterPro" id="IPR003594">
    <property type="entry name" value="HATPase_dom"/>
</dbReference>
<keyword evidence="17" id="KW-1185">Reference proteome</keyword>
<dbReference type="KEGG" id="avp:AVENP_2109"/>
<dbReference type="Pfam" id="PF08269">
    <property type="entry name" value="dCache_2"/>
    <property type="match status" value="1"/>
</dbReference>
<keyword evidence="9 16" id="KW-0418">Kinase</keyword>
<accession>A0AAE7BC38</accession>
<keyword evidence="12" id="KW-0902">Two-component regulatory system</keyword>
<evidence type="ECO:0000256" key="7">
    <source>
        <dbReference type="ARBA" id="ARBA00022692"/>
    </source>
</evidence>
<dbReference type="Pfam" id="PF00512">
    <property type="entry name" value="HisKA"/>
    <property type="match status" value="1"/>
</dbReference>
<dbReference type="SUPFAM" id="SSF55874">
    <property type="entry name" value="ATPase domain of HSP90 chaperone/DNA topoisomerase II/histidine kinase"/>
    <property type="match status" value="1"/>
</dbReference>
<dbReference type="Proteomes" id="UP000503482">
    <property type="component" value="Chromosome"/>
</dbReference>
<dbReference type="Gene3D" id="1.10.287.130">
    <property type="match status" value="1"/>
</dbReference>
<name>A0AAE7BC38_9BACT</name>
<dbReference type="InterPro" id="IPR033480">
    <property type="entry name" value="sCache_2"/>
</dbReference>
<dbReference type="InterPro" id="IPR004358">
    <property type="entry name" value="Sig_transdc_His_kin-like_C"/>
</dbReference>
<evidence type="ECO:0000256" key="9">
    <source>
        <dbReference type="ARBA" id="ARBA00022777"/>
    </source>
</evidence>
<evidence type="ECO:0000256" key="6">
    <source>
        <dbReference type="ARBA" id="ARBA00022679"/>
    </source>
</evidence>
<feature type="transmembrane region" description="Helical" evidence="14">
    <location>
        <begin position="12"/>
        <end position="34"/>
    </location>
</feature>
<keyword evidence="10" id="KW-0067">ATP-binding</keyword>
<evidence type="ECO:0000313" key="16">
    <source>
        <dbReference type="EMBL" id="QKF67639.1"/>
    </source>
</evidence>
<dbReference type="Gene3D" id="3.30.565.10">
    <property type="entry name" value="Histidine kinase-like ATPase, C-terminal domain"/>
    <property type="match status" value="1"/>
</dbReference>
<feature type="domain" description="Histidine kinase" evidence="15">
    <location>
        <begin position="407"/>
        <end position="629"/>
    </location>
</feature>
<keyword evidence="8" id="KW-0547">Nucleotide-binding</keyword>
<dbReference type="SUPFAM" id="SSF47384">
    <property type="entry name" value="Homodimeric domain of signal transducing histidine kinase"/>
    <property type="match status" value="1"/>
</dbReference>
<evidence type="ECO:0000256" key="10">
    <source>
        <dbReference type="ARBA" id="ARBA00022840"/>
    </source>
</evidence>
<dbReference type="PANTHER" id="PTHR43065:SF10">
    <property type="entry name" value="PEROXIDE STRESS-ACTIVATED HISTIDINE KINASE MAK3"/>
    <property type="match status" value="1"/>
</dbReference>
<keyword evidence="5" id="KW-0597">Phosphoprotein</keyword>
<comment type="catalytic activity">
    <reaction evidence="1">
        <text>ATP + protein L-histidine = ADP + protein N-phospho-L-histidine.</text>
        <dbReference type="EC" id="2.7.13.3"/>
    </reaction>
</comment>
<dbReference type="GO" id="GO:0005524">
    <property type="term" value="F:ATP binding"/>
    <property type="evidence" value="ECO:0007669"/>
    <property type="project" value="UniProtKB-KW"/>
</dbReference>
<dbReference type="PROSITE" id="PS50109">
    <property type="entry name" value="HIS_KIN"/>
    <property type="match status" value="1"/>
</dbReference>
<sequence>MKIAKEEKLLKIIKFTPSIFVIIISLFVILFLYFENKKTFIEEKKEIEEKYVLEKKELIQEEVNRVYTFIEHLQKSTEQELKKNVKTRVYEAHAIATGIYNKYKDTKSKEEIFQLIKVAFNDIRFNDGRGYYFMDDVNGVKLSHPIDTSIEGNNFLNYTDVKGYKLFETIVKTIKDKTERFDEYYWYKPNSNKEIGKKISFYKYFEPLNIAIGSGEYFDDFERNIQKQALEYINLIKFDKAGYIFIIDKNKEYLNHFSKNLVGLNIDKMPNDVKEITLKLWQIGKSGDGYYTYIQNSKPYSNEAAKKTSYVKGYKDWNWVIGSGFYEDDIFQEILETKKRLDEKYENYIKNILIIGFVLIIMLLIISKYVSIYLENKFKEYKIELNKQQTILHQQSKMAAMGEMIANIAHQWRQPLSTITTASTGMVLQKEMGVLTDEFFFEASRKINSSAQHLSKTIDDFRNFFSPNKVKSKVYIGTLFETTLDLISAQFNAKDIKIIENIENIELITYENELVQALINILNNARDELIKLPNEFEKLIFIDVLKSDKDTILIYIKDNAGGIEDENIDKIFEPYFSTKHKSQGTGIGLYMTEEIITKHLDGQIFVKNKEFMYNDKSYRGAQFIIELSL</sequence>
<evidence type="ECO:0000259" key="15">
    <source>
        <dbReference type="PROSITE" id="PS50109"/>
    </source>
</evidence>
<dbReference type="Gene3D" id="3.30.450.20">
    <property type="entry name" value="PAS domain"/>
    <property type="match status" value="2"/>
</dbReference>
<dbReference type="AlphaFoldDB" id="A0AAE7BC38"/>
<dbReference type="CDD" id="cd00082">
    <property type="entry name" value="HisKA"/>
    <property type="match status" value="1"/>
</dbReference>
<dbReference type="PANTHER" id="PTHR43065">
    <property type="entry name" value="SENSOR HISTIDINE KINASE"/>
    <property type="match status" value="1"/>
</dbReference>
<evidence type="ECO:0000256" key="2">
    <source>
        <dbReference type="ARBA" id="ARBA00004651"/>
    </source>
</evidence>
<proteinExistence type="predicted"/>
<gene>
    <name evidence="16" type="ORF">AVENP_2109</name>
</gene>
<keyword evidence="4" id="KW-1003">Cell membrane</keyword>
<evidence type="ECO:0000256" key="13">
    <source>
        <dbReference type="ARBA" id="ARBA00023136"/>
    </source>
</evidence>
<evidence type="ECO:0000313" key="17">
    <source>
        <dbReference type="Proteomes" id="UP000503482"/>
    </source>
</evidence>
<dbReference type="InterPro" id="IPR036890">
    <property type="entry name" value="HATPase_C_sf"/>
</dbReference>
<evidence type="ECO:0000256" key="3">
    <source>
        <dbReference type="ARBA" id="ARBA00012438"/>
    </source>
</evidence>
<reference evidence="16 17" key="1">
    <citation type="submission" date="2020-05" db="EMBL/GenBank/DDBJ databases">
        <title>Complete genome sequencing of Campylobacter and Arcobacter type strains.</title>
        <authorList>
            <person name="Miller W.G."/>
            <person name="Yee E."/>
        </authorList>
    </citation>
    <scope>NUCLEOTIDE SEQUENCE [LARGE SCALE GENOMIC DNA]</scope>
    <source>
        <strain evidence="16 17">LMG 26156</strain>
    </source>
</reference>
<evidence type="ECO:0000256" key="12">
    <source>
        <dbReference type="ARBA" id="ARBA00023012"/>
    </source>
</evidence>
<dbReference type="SMART" id="SM00387">
    <property type="entry name" value="HATPase_c"/>
    <property type="match status" value="1"/>
</dbReference>
<protein>
    <recommendedName>
        <fullName evidence="3">histidine kinase</fullName>
        <ecNumber evidence="3">2.7.13.3</ecNumber>
    </recommendedName>
</protein>
<dbReference type="SMART" id="SM01049">
    <property type="entry name" value="Cache_2"/>
    <property type="match status" value="2"/>
</dbReference>
<dbReference type="RefSeq" id="WP_128359456.1">
    <property type="nucleotide sequence ID" value="NZ_CP053840.1"/>
</dbReference>
<dbReference type="InterPro" id="IPR004010">
    <property type="entry name" value="Double_Cache_2"/>
</dbReference>
<keyword evidence="6" id="KW-0808">Transferase</keyword>
<feature type="transmembrane region" description="Helical" evidence="14">
    <location>
        <begin position="352"/>
        <end position="374"/>
    </location>
</feature>
<dbReference type="InterPro" id="IPR003661">
    <property type="entry name" value="HisK_dim/P_dom"/>
</dbReference>
<dbReference type="GO" id="GO:0000155">
    <property type="term" value="F:phosphorelay sensor kinase activity"/>
    <property type="evidence" value="ECO:0007669"/>
    <property type="project" value="InterPro"/>
</dbReference>
<evidence type="ECO:0000256" key="8">
    <source>
        <dbReference type="ARBA" id="ARBA00022741"/>
    </source>
</evidence>
<evidence type="ECO:0000256" key="14">
    <source>
        <dbReference type="SAM" id="Phobius"/>
    </source>
</evidence>
<organism evidence="16 17">
    <name type="scientific">Arcobacter venerupis</name>
    <dbReference type="NCBI Taxonomy" id="1054033"/>
    <lineage>
        <taxon>Bacteria</taxon>
        <taxon>Pseudomonadati</taxon>
        <taxon>Campylobacterota</taxon>
        <taxon>Epsilonproteobacteria</taxon>
        <taxon>Campylobacterales</taxon>
        <taxon>Arcobacteraceae</taxon>
        <taxon>Arcobacter</taxon>
    </lineage>
</organism>
<dbReference type="InterPro" id="IPR036097">
    <property type="entry name" value="HisK_dim/P_sf"/>
</dbReference>
<dbReference type="EC" id="2.7.13.3" evidence="3"/>
<evidence type="ECO:0000256" key="5">
    <source>
        <dbReference type="ARBA" id="ARBA00022553"/>
    </source>
</evidence>
<keyword evidence="7 14" id="KW-0812">Transmembrane</keyword>
<comment type="subcellular location">
    <subcellularLocation>
        <location evidence="2">Cell membrane</location>
        <topology evidence="2">Multi-pass membrane protein</topology>
    </subcellularLocation>
</comment>
<dbReference type="PRINTS" id="PR00344">
    <property type="entry name" value="BCTRLSENSOR"/>
</dbReference>
<evidence type="ECO:0000256" key="1">
    <source>
        <dbReference type="ARBA" id="ARBA00000085"/>
    </source>
</evidence>
<keyword evidence="11 14" id="KW-1133">Transmembrane helix</keyword>
<dbReference type="GO" id="GO:0005886">
    <property type="term" value="C:plasma membrane"/>
    <property type="evidence" value="ECO:0007669"/>
    <property type="project" value="UniProtKB-SubCell"/>
</dbReference>